<organism evidence="7 8">
    <name type="scientific">Rhodococcus aetherivorans</name>
    <dbReference type="NCBI Taxonomy" id="191292"/>
    <lineage>
        <taxon>Bacteria</taxon>
        <taxon>Bacillati</taxon>
        <taxon>Actinomycetota</taxon>
        <taxon>Actinomycetes</taxon>
        <taxon>Mycobacteriales</taxon>
        <taxon>Nocardiaceae</taxon>
        <taxon>Rhodococcus</taxon>
    </lineage>
</organism>
<name>A0ABQ0YJC0_9NOCA</name>
<accession>A0ABQ0YJC0</accession>
<evidence type="ECO:0000313" key="7">
    <source>
        <dbReference type="EMBL" id="GES36656.1"/>
    </source>
</evidence>
<comment type="caution">
    <text evidence="7">The sequence shown here is derived from an EMBL/GenBank/DDBJ whole genome shotgun (WGS) entry which is preliminary data.</text>
</comment>
<dbReference type="Gene3D" id="1.10.10.10">
    <property type="entry name" value="Winged helix-like DNA-binding domain superfamily/Winged helix DNA-binding domain"/>
    <property type="match status" value="1"/>
</dbReference>
<dbReference type="PANTHER" id="PTHR46577:SF1">
    <property type="entry name" value="HTH-TYPE TRANSCRIPTIONAL REGULATORY PROTEIN GABR"/>
    <property type="match status" value="1"/>
</dbReference>
<evidence type="ECO:0000259" key="6">
    <source>
        <dbReference type="PROSITE" id="PS50949"/>
    </source>
</evidence>
<dbReference type="Pfam" id="PF00392">
    <property type="entry name" value="GntR"/>
    <property type="match status" value="1"/>
</dbReference>
<dbReference type="SMART" id="SM00345">
    <property type="entry name" value="HTH_GNTR"/>
    <property type="match status" value="1"/>
</dbReference>
<dbReference type="InterPro" id="IPR051446">
    <property type="entry name" value="HTH_trans_reg/aminotransferase"/>
</dbReference>
<evidence type="ECO:0000256" key="4">
    <source>
        <dbReference type="ARBA" id="ARBA00023125"/>
    </source>
</evidence>
<reference evidence="7 8" key="1">
    <citation type="journal article" date="2018" name="Biodegradation">
        <title>1,4-Dioxane degradation characteristics of Rhodococcus aetherivorans JCM 14343.</title>
        <authorList>
            <person name="Inoue D."/>
            <person name="Tsunoda T."/>
            <person name="Yamamoto N."/>
            <person name="Ike M."/>
            <person name="Sei K."/>
        </authorList>
    </citation>
    <scope>NUCLEOTIDE SEQUENCE [LARGE SCALE GENOMIC DNA]</scope>
    <source>
        <strain evidence="7 8">JCM 14343</strain>
    </source>
</reference>
<dbReference type="PANTHER" id="PTHR46577">
    <property type="entry name" value="HTH-TYPE TRANSCRIPTIONAL REGULATORY PROTEIN GABR"/>
    <property type="match status" value="1"/>
</dbReference>
<dbReference type="CDD" id="cd00609">
    <property type="entry name" value="AAT_like"/>
    <property type="match status" value="1"/>
</dbReference>
<keyword evidence="3" id="KW-0805">Transcription regulation</keyword>
<dbReference type="InterPro" id="IPR015424">
    <property type="entry name" value="PyrdxlP-dep_Trfase"/>
</dbReference>
<protein>
    <submittedName>
        <fullName evidence="7">Predicted transcriptional regulator of pyridoxine metabolism</fullName>
    </submittedName>
</protein>
<keyword evidence="8" id="KW-1185">Reference proteome</keyword>
<comment type="similarity">
    <text evidence="1">In the C-terminal section; belongs to the class-I pyridoxal-phosphate-dependent aminotransferase family.</text>
</comment>
<proteinExistence type="inferred from homology"/>
<dbReference type="InterPro" id="IPR036390">
    <property type="entry name" value="WH_DNA-bd_sf"/>
</dbReference>
<sequence>MLSMQASLVDMRTDEQIHKTRRIQDQYCRAVPRVAPVVHLTFELPDTGAPLRQRLAEAVVDRIRCGHIRVGDLLPSTRTLAAELGVSRGCVVEAYDELCASGFAVARAGSGTRIAAGADVAARAHAASHPVVAAAPPSEPDRARRAPVLDLRPGIPDPALVSDAEWRRAWRAAAAAPRTLGVADPDAHPELRRALADHLRRTRGLACGPDEIVVLPGVAAAIRVLAIAATLRDRDVAFEDPGYGRARRALVGEGARPRPIPVGEDGLDPDLVRETDAAVYCTPAHQYPMGARMPVSRRARLVARAAETGTVVVEDDYDGEFRYDVSALPALRSIDGGRECVAYVGTASKILSPDLRLAWLIPPVPLRSRIAAAVTESGEVACSVTASALARLIESGALSRHLARASRTYRARRSAFVGALRDLERFGVSVTGIEAGLHVVLRFPEDVDDVAVAAAARRLGVESAPLSTYSAAPGGPRGLVCGYARLPESRAVDAADAIGAALRGVSFGLS</sequence>
<evidence type="ECO:0000256" key="2">
    <source>
        <dbReference type="ARBA" id="ARBA00022898"/>
    </source>
</evidence>
<keyword evidence="4" id="KW-0238">DNA-binding</keyword>
<dbReference type="EMBL" id="BLAH01000072">
    <property type="protein sequence ID" value="GES36656.1"/>
    <property type="molecule type" value="Genomic_DNA"/>
</dbReference>
<dbReference type="Proteomes" id="UP000325466">
    <property type="component" value="Unassembled WGS sequence"/>
</dbReference>
<keyword evidence="2" id="KW-0663">Pyridoxal phosphate</keyword>
<dbReference type="Pfam" id="PF00155">
    <property type="entry name" value="Aminotran_1_2"/>
    <property type="match status" value="1"/>
</dbReference>
<dbReference type="CDD" id="cd07377">
    <property type="entry name" value="WHTH_GntR"/>
    <property type="match status" value="1"/>
</dbReference>
<feature type="domain" description="HTH gntR-type" evidence="6">
    <location>
        <begin position="49"/>
        <end position="117"/>
    </location>
</feature>
<dbReference type="InterPro" id="IPR015421">
    <property type="entry name" value="PyrdxlP-dep_Trfase_major"/>
</dbReference>
<gene>
    <name evidence="7" type="ORF">RAJCM14343_1908</name>
</gene>
<evidence type="ECO:0000256" key="3">
    <source>
        <dbReference type="ARBA" id="ARBA00023015"/>
    </source>
</evidence>
<dbReference type="PROSITE" id="PS50949">
    <property type="entry name" value="HTH_GNTR"/>
    <property type="match status" value="1"/>
</dbReference>
<evidence type="ECO:0000256" key="5">
    <source>
        <dbReference type="ARBA" id="ARBA00023163"/>
    </source>
</evidence>
<dbReference type="InterPro" id="IPR004839">
    <property type="entry name" value="Aminotransferase_I/II_large"/>
</dbReference>
<evidence type="ECO:0000256" key="1">
    <source>
        <dbReference type="ARBA" id="ARBA00005384"/>
    </source>
</evidence>
<dbReference type="InterPro" id="IPR000524">
    <property type="entry name" value="Tscrpt_reg_HTH_GntR"/>
</dbReference>
<evidence type="ECO:0000313" key="8">
    <source>
        <dbReference type="Proteomes" id="UP000325466"/>
    </source>
</evidence>
<dbReference type="Gene3D" id="3.40.640.10">
    <property type="entry name" value="Type I PLP-dependent aspartate aminotransferase-like (Major domain)"/>
    <property type="match status" value="1"/>
</dbReference>
<dbReference type="SUPFAM" id="SSF46785">
    <property type="entry name" value="Winged helix' DNA-binding domain"/>
    <property type="match status" value="1"/>
</dbReference>
<dbReference type="SUPFAM" id="SSF53383">
    <property type="entry name" value="PLP-dependent transferases"/>
    <property type="match status" value="1"/>
</dbReference>
<dbReference type="InterPro" id="IPR036388">
    <property type="entry name" value="WH-like_DNA-bd_sf"/>
</dbReference>
<keyword evidence="5" id="KW-0804">Transcription</keyword>